<evidence type="ECO:0000259" key="2">
    <source>
        <dbReference type="PROSITE" id="PS50186"/>
    </source>
</evidence>
<dbReference type="EMBL" id="NBIV01000009">
    <property type="protein sequence ID" value="PXF49087.1"/>
    <property type="molecule type" value="Genomic_DNA"/>
</dbReference>
<sequence>MTPPPNSIPWRNSPPFSPPSCGTLSDASHSLDLQFGKRPSDPSIDPTFIDLIDALDTMMQPPAKRMSFSRKKWDGYKAYVATGSEIVDWLIQHSFAYTTEAATEFARQLVKMSGLIPTFRVDTSDKSFLPTTSATYVHRGLSLMSQHGLNVSIAFPGKTRDIISILSELNDTFAQVCHTGVSVDGHFVEYSAIRGSAAWRRALSLLIELAKCDDSNITTASADFKKASFYNLYNLLIFHAKLVYGHPTDLLKRSSFFNEAAYMIAGKYITSVELEHFVCRKTMPATDDRVTWMLAEKDPRMHFILNCGAQSCPPLLPLDVDNVETLLQKATENFIENNCEVDVKARRVTLSRLWKWFRPDFTPSSTSDADLIKWIAERASKTKSLQLAELTSKDFKIKFKPYNWADNGEVNAKPDIRFMAVYDLSFSRTV</sequence>
<dbReference type="CDD" id="cd04371">
    <property type="entry name" value="DEP"/>
    <property type="match status" value="1"/>
</dbReference>
<accession>A0A2V3J512</accession>
<dbReference type="SUPFAM" id="SSF46785">
    <property type="entry name" value="Winged helix' DNA-binding domain"/>
    <property type="match status" value="1"/>
</dbReference>
<dbReference type="InterPro" id="IPR006869">
    <property type="entry name" value="DUF547"/>
</dbReference>
<dbReference type="GO" id="GO:0035556">
    <property type="term" value="P:intracellular signal transduction"/>
    <property type="evidence" value="ECO:0007669"/>
    <property type="project" value="InterPro"/>
</dbReference>
<dbReference type="InterPro" id="IPR036390">
    <property type="entry name" value="WH_DNA-bd_sf"/>
</dbReference>
<dbReference type="PANTHER" id="PTHR46361:SF3">
    <property type="entry name" value="ELECTRON CARRIER_ PROTEIN DISULFIDE OXIDOREDUCTASE"/>
    <property type="match status" value="1"/>
</dbReference>
<dbReference type="Proteomes" id="UP000247409">
    <property type="component" value="Unassembled WGS sequence"/>
</dbReference>
<proteinExistence type="predicted"/>
<dbReference type="PROSITE" id="PS50186">
    <property type="entry name" value="DEP"/>
    <property type="match status" value="1"/>
</dbReference>
<dbReference type="AlphaFoldDB" id="A0A2V3J512"/>
<dbReference type="OrthoDB" id="418495at2759"/>
<protein>
    <recommendedName>
        <fullName evidence="2">DEP domain-containing protein</fullName>
    </recommendedName>
</protein>
<gene>
    <name evidence="3" type="ORF">BWQ96_01225</name>
</gene>
<evidence type="ECO:0000313" key="3">
    <source>
        <dbReference type="EMBL" id="PXF49087.1"/>
    </source>
</evidence>
<comment type="caution">
    <text evidence="3">The sequence shown here is derived from an EMBL/GenBank/DDBJ whole genome shotgun (WGS) entry which is preliminary data.</text>
</comment>
<feature type="domain" description="DEP" evidence="2">
    <location>
        <begin position="82"/>
        <end position="140"/>
    </location>
</feature>
<feature type="region of interest" description="Disordered" evidence="1">
    <location>
        <begin position="1"/>
        <end position="23"/>
    </location>
</feature>
<dbReference type="InterPro" id="IPR036388">
    <property type="entry name" value="WH-like_DNA-bd_sf"/>
</dbReference>
<dbReference type="Pfam" id="PF04784">
    <property type="entry name" value="DUF547"/>
    <property type="match status" value="1"/>
</dbReference>
<dbReference type="PANTHER" id="PTHR46361">
    <property type="entry name" value="ELECTRON CARRIER/ PROTEIN DISULFIDE OXIDOREDUCTASE"/>
    <property type="match status" value="1"/>
</dbReference>
<name>A0A2V3J512_9FLOR</name>
<reference evidence="3 4" key="1">
    <citation type="journal article" date="2018" name="Mol. Biol. Evol.">
        <title>Analysis of the draft genome of the red seaweed Gracilariopsis chorda provides insights into genome size evolution in Rhodophyta.</title>
        <authorList>
            <person name="Lee J."/>
            <person name="Yang E.C."/>
            <person name="Graf L."/>
            <person name="Yang J.H."/>
            <person name="Qiu H."/>
            <person name="Zel Zion U."/>
            <person name="Chan C.X."/>
            <person name="Stephens T.G."/>
            <person name="Weber A.P.M."/>
            <person name="Boo G.H."/>
            <person name="Boo S.M."/>
            <person name="Kim K.M."/>
            <person name="Shin Y."/>
            <person name="Jung M."/>
            <person name="Lee S.J."/>
            <person name="Yim H.S."/>
            <person name="Lee J.H."/>
            <person name="Bhattacharya D."/>
            <person name="Yoon H.S."/>
        </authorList>
    </citation>
    <scope>NUCLEOTIDE SEQUENCE [LARGE SCALE GENOMIC DNA]</scope>
    <source>
        <strain evidence="3 4">SKKU-2015</strain>
        <tissue evidence="3">Whole body</tissue>
    </source>
</reference>
<evidence type="ECO:0000256" key="1">
    <source>
        <dbReference type="SAM" id="MobiDB-lite"/>
    </source>
</evidence>
<evidence type="ECO:0000313" key="4">
    <source>
        <dbReference type="Proteomes" id="UP000247409"/>
    </source>
</evidence>
<organism evidence="3 4">
    <name type="scientific">Gracilariopsis chorda</name>
    <dbReference type="NCBI Taxonomy" id="448386"/>
    <lineage>
        <taxon>Eukaryota</taxon>
        <taxon>Rhodophyta</taxon>
        <taxon>Florideophyceae</taxon>
        <taxon>Rhodymeniophycidae</taxon>
        <taxon>Gracilariales</taxon>
        <taxon>Gracilariaceae</taxon>
        <taxon>Gracilariopsis</taxon>
    </lineage>
</organism>
<dbReference type="InterPro" id="IPR000591">
    <property type="entry name" value="DEP_dom"/>
</dbReference>
<dbReference type="Gene3D" id="1.10.10.10">
    <property type="entry name" value="Winged helix-like DNA-binding domain superfamily/Winged helix DNA-binding domain"/>
    <property type="match status" value="1"/>
</dbReference>
<keyword evidence="4" id="KW-1185">Reference proteome</keyword>